<evidence type="ECO:0000313" key="13">
    <source>
        <dbReference type="EMBL" id="PTQ90446.1"/>
    </source>
</evidence>
<dbReference type="AlphaFoldDB" id="A0A2T5J1X7"/>
<keyword evidence="5 11" id="KW-0808">Transferase</keyword>
<dbReference type="EMBL" id="QAON01000003">
    <property type="protein sequence ID" value="PTQ90446.1"/>
    <property type="molecule type" value="Genomic_DNA"/>
</dbReference>
<evidence type="ECO:0000256" key="9">
    <source>
        <dbReference type="ARBA" id="ARBA00031306"/>
    </source>
</evidence>
<evidence type="ECO:0000256" key="12">
    <source>
        <dbReference type="PIRSR" id="PIRSR006268-2"/>
    </source>
</evidence>
<dbReference type="InterPro" id="IPR003374">
    <property type="entry name" value="ApbE-like_sf"/>
</dbReference>
<keyword evidence="7 11" id="KW-0274">FAD</keyword>
<proteinExistence type="inferred from homology"/>
<name>A0A2T5J1X7_9GAMM</name>
<protein>
    <recommendedName>
        <fullName evidence="3 11">FAD:protein FMN transferase</fullName>
        <ecNumber evidence="2 11">2.7.1.180</ecNumber>
    </recommendedName>
    <alternativeName>
        <fullName evidence="9 11">Flavin transferase</fullName>
    </alternativeName>
</protein>
<keyword evidence="6 11" id="KW-0479">Metal-binding</keyword>
<keyword evidence="14" id="KW-1185">Reference proteome</keyword>
<keyword evidence="13" id="KW-0449">Lipoprotein</keyword>
<evidence type="ECO:0000256" key="2">
    <source>
        <dbReference type="ARBA" id="ARBA00011955"/>
    </source>
</evidence>
<dbReference type="PANTHER" id="PTHR30040">
    <property type="entry name" value="THIAMINE BIOSYNTHESIS LIPOPROTEIN APBE"/>
    <property type="match status" value="1"/>
</dbReference>
<accession>A0A2T5J1X7</accession>
<evidence type="ECO:0000256" key="5">
    <source>
        <dbReference type="ARBA" id="ARBA00022679"/>
    </source>
</evidence>
<dbReference type="PIRSF" id="PIRSF006268">
    <property type="entry name" value="ApbE"/>
    <property type="match status" value="1"/>
</dbReference>
<evidence type="ECO:0000256" key="8">
    <source>
        <dbReference type="ARBA" id="ARBA00022842"/>
    </source>
</evidence>
<dbReference type="InterPro" id="IPR024932">
    <property type="entry name" value="ApbE"/>
</dbReference>
<keyword evidence="8 11" id="KW-0460">Magnesium</keyword>
<evidence type="ECO:0000313" key="14">
    <source>
        <dbReference type="Proteomes" id="UP000244223"/>
    </source>
</evidence>
<gene>
    <name evidence="13" type="ORF">C8N29_103199</name>
</gene>
<evidence type="ECO:0000256" key="6">
    <source>
        <dbReference type="ARBA" id="ARBA00022723"/>
    </source>
</evidence>
<dbReference type="Proteomes" id="UP000244223">
    <property type="component" value="Unassembled WGS sequence"/>
</dbReference>
<evidence type="ECO:0000256" key="10">
    <source>
        <dbReference type="ARBA" id="ARBA00048540"/>
    </source>
</evidence>
<dbReference type="SUPFAM" id="SSF143631">
    <property type="entry name" value="ApbE-like"/>
    <property type="match status" value="1"/>
</dbReference>
<feature type="binding site" evidence="12">
    <location>
        <position position="276"/>
    </location>
    <ligand>
        <name>Mg(2+)</name>
        <dbReference type="ChEBI" id="CHEBI:18420"/>
    </ligand>
</feature>
<dbReference type="Gene3D" id="3.10.520.10">
    <property type="entry name" value="ApbE-like domains"/>
    <property type="match status" value="1"/>
</dbReference>
<dbReference type="GO" id="GO:0016740">
    <property type="term" value="F:transferase activity"/>
    <property type="evidence" value="ECO:0007669"/>
    <property type="project" value="UniProtKB-UniRule"/>
</dbReference>
<sequence>MSHDRSYHVDIRPLATHWQIHFEAMASLCEVLVDTDDENLVHRIARIASQEAWRIEEKFSRYRQDNIVYKINQCQGGSVTVDDETAELLDFAAQCYTLSGGMFDVTSGILRRVWRFDGSDLLANPEDVDALLAHIGWDKVRWNKPTIALPFGMELDFGGIGKEYAVDKVWQLISEHCDASVLINFGGDLRVTAPRRDGSAWQIGLENPEHTDSQTGIFSLSQGALATSGDSKRFLLKDGVRYSHILNPLTGWPITDAPHSVTVAAPTCIEAGMMATFASLQGTDAEIFLDAMEAPYWCLR</sequence>
<feature type="binding site" evidence="12">
    <location>
        <position position="159"/>
    </location>
    <ligand>
        <name>Mg(2+)</name>
        <dbReference type="ChEBI" id="CHEBI:18420"/>
    </ligand>
</feature>
<dbReference type="EC" id="2.7.1.180" evidence="2 11"/>
<organism evidence="13 14">
    <name type="scientific">Agitococcus lubricus</name>
    <dbReference type="NCBI Taxonomy" id="1077255"/>
    <lineage>
        <taxon>Bacteria</taxon>
        <taxon>Pseudomonadati</taxon>
        <taxon>Pseudomonadota</taxon>
        <taxon>Gammaproteobacteria</taxon>
        <taxon>Moraxellales</taxon>
        <taxon>Moraxellaceae</taxon>
        <taxon>Agitococcus</taxon>
    </lineage>
</organism>
<dbReference type="OrthoDB" id="9778595at2"/>
<evidence type="ECO:0000256" key="11">
    <source>
        <dbReference type="PIRNR" id="PIRNR006268"/>
    </source>
</evidence>
<dbReference type="RefSeq" id="WP_107864885.1">
    <property type="nucleotide sequence ID" value="NZ_QAON01000003.1"/>
</dbReference>
<dbReference type="Pfam" id="PF02424">
    <property type="entry name" value="ApbE"/>
    <property type="match status" value="1"/>
</dbReference>
<dbReference type="PANTHER" id="PTHR30040:SF2">
    <property type="entry name" value="FAD:PROTEIN FMN TRANSFERASE"/>
    <property type="match status" value="1"/>
</dbReference>
<comment type="catalytic activity">
    <reaction evidence="10 11">
        <text>L-threonyl-[protein] + FAD = FMN-L-threonyl-[protein] + AMP + H(+)</text>
        <dbReference type="Rhea" id="RHEA:36847"/>
        <dbReference type="Rhea" id="RHEA-COMP:11060"/>
        <dbReference type="Rhea" id="RHEA-COMP:11061"/>
        <dbReference type="ChEBI" id="CHEBI:15378"/>
        <dbReference type="ChEBI" id="CHEBI:30013"/>
        <dbReference type="ChEBI" id="CHEBI:57692"/>
        <dbReference type="ChEBI" id="CHEBI:74257"/>
        <dbReference type="ChEBI" id="CHEBI:456215"/>
        <dbReference type="EC" id="2.7.1.180"/>
    </reaction>
</comment>
<evidence type="ECO:0000256" key="4">
    <source>
        <dbReference type="ARBA" id="ARBA00022630"/>
    </source>
</evidence>
<keyword evidence="4 11" id="KW-0285">Flavoprotein</keyword>
<comment type="similarity">
    <text evidence="1 11">Belongs to the ApbE family.</text>
</comment>
<evidence type="ECO:0000256" key="7">
    <source>
        <dbReference type="ARBA" id="ARBA00022827"/>
    </source>
</evidence>
<comment type="cofactor">
    <cofactor evidence="12">
        <name>Mg(2+)</name>
        <dbReference type="ChEBI" id="CHEBI:18420"/>
    </cofactor>
    <cofactor evidence="12">
        <name>Mn(2+)</name>
        <dbReference type="ChEBI" id="CHEBI:29035"/>
    </cofactor>
    <text evidence="12">Magnesium. Can also use manganese.</text>
</comment>
<dbReference type="GO" id="GO:0046872">
    <property type="term" value="F:metal ion binding"/>
    <property type="evidence" value="ECO:0007669"/>
    <property type="project" value="UniProtKB-UniRule"/>
</dbReference>
<reference evidence="13 14" key="1">
    <citation type="submission" date="2018-04" db="EMBL/GenBank/DDBJ databases">
        <title>Genomic Encyclopedia of Archaeal and Bacterial Type Strains, Phase II (KMG-II): from individual species to whole genera.</title>
        <authorList>
            <person name="Goeker M."/>
        </authorList>
    </citation>
    <scope>NUCLEOTIDE SEQUENCE [LARGE SCALE GENOMIC DNA]</scope>
    <source>
        <strain evidence="13 14">DSM 5822</strain>
    </source>
</reference>
<evidence type="ECO:0000256" key="1">
    <source>
        <dbReference type="ARBA" id="ARBA00008282"/>
    </source>
</evidence>
<evidence type="ECO:0000256" key="3">
    <source>
        <dbReference type="ARBA" id="ARBA00016337"/>
    </source>
</evidence>
<comment type="caution">
    <text evidence="13">The sequence shown here is derived from an EMBL/GenBank/DDBJ whole genome shotgun (WGS) entry which is preliminary data.</text>
</comment>